<evidence type="ECO:0000313" key="2">
    <source>
        <dbReference type="EMBL" id="GFK92672.1"/>
    </source>
</evidence>
<proteinExistence type="predicted"/>
<dbReference type="CDD" id="cd02222">
    <property type="entry name" value="cupin_TM1459-like"/>
    <property type="match status" value="1"/>
</dbReference>
<organism evidence="2 3">
    <name type="scientific">Fundidesulfovibrio magnetotacticus</name>
    <dbReference type="NCBI Taxonomy" id="2730080"/>
    <lineage>
        <taxon>Bacteria</taxon>
        <taxon>Pseudomonadati</taxon>
        <taxon>Thermodesulfobacteriota</taxon>
        <taxon>Desulfovibrionia</taxon>
        <taxon>Desulfovibrionales</taxon>
        <taxon>Desulfovibrionaceae</taxon>
        <taxon>Fundidesulfovibrio</taxon>
    </lineage>
</organism>
<dbReference type="RefSeq" id="WP_173080935.1">
    <property type="nucleotide sequence ID" value="NZ_BLTE01000001.1"/>
</dbReference>
<dbReference type="SUPFAM" id="SSF51182">
    <property type="entry name" value="RmlC-like cupins"/>
    <property type="match status" value="1"/>
</dbReference>
<keyword evidence="3" id="KW-1185">Reference proteome</keyword>
<dbReference type="PANTHER" id="PTHR37694">
    <property type="entry name" value="SLR8022 PROTEIN"/>
    <property type="match status" value="1"/>
</dbReference>
<gene>
    <name evidence="2" type="ORF">NNJEOMEG_00498</name>
</gene>
<reference evidence="2 3" key="1">
    <citation type="submission" date="2020-04" db="EMBL/GenBank/DDBJ databases">
        <authorList>
            <consortium name="Desulfovibrio sp. FSS-1 genome sequencing consortium"/>
            <person name="Shimoshige H."/>
            <person name="Kobayashi H."/>
            <person name="Maekawa T."/>
        </authorList>
    </citation>
    <scope>NUCLEOTIDE SEQUENCE [LARGE SCALE GENOMIC DNA]</scope>
    <source>
        <strain evidence="2 3">SIID29052-01</strain>
    </source>
</reference>
<accession>A0A6V8LIU7</accession>
<dbReference type="InterPro" id="IPR013096">
    <property type="entry name" value="Cupin_2"/>
</dbReference>
<dbReference type="InterPro" id="IPR014710">
    <property type="entry name" value="RmlC-like_jellyroll"/>
</dbReference>
<feature type="domain" description="Cupin type-2" evidence="1">
    <location>
        <begin position="41"/>
        <end position="108"/>
    </location>
</feature>
<dbReference type="Pfam" id="PF07883">
    <property type="entry name" value="Cupin_2"/>
    <property type="match status" value="1"/>
</dbReference>
<dbReference type="EMBL" id="BLTE01000001">
    <property type="protein sequence ID" value="GFK92672.1"/>
    <property type="molecule type" value="Genomic_DNA"/>
</dbReference>
<name>A0A6V8LIU7_9BACT</name>
<evidence type="ECO:0000259" key="1">
    <source>
        <dbReference type="Pfam" id="PF07883"/>
    </source>
</evidence>
<reference evidence="2 3" key="2">
    <citation type="submission" date="2020-05" db="EMBL/GenBank/DDBJ databases">
        <title>Draft genome sequence of Desulfovibrio sp. strainFSS-1.</title>
        <authorList>
            <person name="Shimoshige H."/>
            <person name="Kobayashi H."/>
            <person name="Maekawa T."/>
        </authorList>
    </citation>
    <scope>NUCLEOTIDE SEQUENCE [LARGE SCALE GENOMIC DNA]</scope>
    <source>
        <strain evidence="2 3">SIID29052-01</strain>
    </source>
</reference>
<dbReference type="Proteomes" id="UP000494245">
    <property type="component" value="Unassembled WGS sequence"/>
</dbReference>
<sequence>MELKHFPAVDAVTFDSDKVKGVSGRVLIGKDDGAGHFCMRLFEIEPGGYTPRHSHDWEHEMFFHQGEGEVLGNGAWNAVRPGSVIYMPGGEEHQIRNTGTTPLVVVCLVPSFAPEM</sequence>
<dbReference type="AlphaFoldDB" id="A0A6V8LIU7"/>
<evidence type="ECO:0000313" key="3">
    <source>
        <dbReference type="Proteomes" id="UP000494245"/>
    </source>
</evidence>
<dbReference type="PANTHER" id="PTHR37694:SF1">
    <property type="entry name" value="SLR8022 PROTEIN"/>
    <property type="match status" value="1"/>
</dbReference>
<protein>
    <recommendedName>
        <fullName evidence="1">Cupin type-2 domain-containing protein</fullName>
    </recommendedName>
</protein>
<dbReference type="Gene3D" id="2.60.120.10">
    <property type="entry name" value="Jelly Rolls"/>
    <property type="match status" value="1"/>
</dbReference>
<comment type="caution">
    <text evidence="2">The sequence shown here is derived from an EMBL/GenBank/DDBJ whole genome shotgun (WGS) entry which is preliminary data.</text>
</comment>
<dbReference type="InterPro" id="IPR011051">
    <property type="entry name" value="RmlC_Cupin_sf"/>
</dbReference>